<dbReference type="RefSeq" id="WP_044825398.1">
    <property type="nucleotide sequence ID" value="NZ_CP009687.1"/>
</dbReference>
<dbReference type="Pfam" id="PF00990">
    <property type="entry name" value="GGDEF"/>
    <property type="match status" value="1"/>
</dbReference>
<dbReference type="Pfam" id="PF13487">
    <property type="entry name" value="HD_5"/>
    <property type="match status" value="1"/>
</dbReference>
<dbReference type="GO" id="GO:0005886">
    <property type="term" value="C:plasma membrane"/>
    <property type="evidence" value="ECO:0007669"/>
    <property type="project" value="TreeGrafter"/>
</dbReference>
<dbReference type="Gene3D" id="3.30.70.270">
    <property type="match status" value="1"/>
</dbReference>
<dbReference type="GO" id="GO:1902201">
    <property type="term" value="P:negative regulation of bacterial-type flagellum-dependent cell motility"/>
    <property type="evidence" value="ECO:0007669"/>
    <property type="project" value="TreeGrafter"/>
</dbReference>
<dbReference type="InterPro" id="IPR037522">
    <property type="entry name" value="HD_GYP_dom"/>
</dbReference>
<dbReference type="InterPro" id="IPR006675">
    <property type="entry name" value="HDIG_dom"/>
</dbReference>
<dbReference type="KEGG" id="cace:CACET_c11970"/>
<dbReference type="InterPro" id="IPR043128">
    <property type="entry name" value="Rev_trsase/Diguanyl_cyclase"/>
</dbReference>
<gene>
    <name evidence="1" type="ORF">CACET_c11970</name>
</gene>
<dbReference type="SMART" id="SM00471">
    <property type="entry name" value="HDc"/>
    <property type="match status" value="1"/>
</dbReference>
<dbReference type="SUPFAM" id="SSF109604">
    <property type="entry name" value="HD-domain/PDEase-like"/>
    <property type="match status" value="1"/>
</dbReference>
<evidence type="ECO:0000313" key="1">
    <source>
        <dbReference type="EMBL" id="AKL94662.1"/>
    </source>
</evidence>
<dbReference type="InterPro" id="IPR029787">
    <property type="entry name" value="Nucleotide_cyclase"/>
</dbReference>
<dbReference type="PANTHER" id="PTHR45138:SF9">
    <property type="entry name" value="DIGUANYLATE CYCLASE DGCM-RELATED"/>
    <property type="match status" value="1"/>
</dbReference>
<reference evidence="1 2" key="1">
    <citation type="submission" date="2014-10" db="EMBL/GenBank/DDBJ databases">
        <title>Genome sequence of Clostridium aceticum DSM 1496.</title>
        <authorList>
            <person name="Poehlein A."/>
            <person name="Schiel-Bengelsdorf B."/>
            <person name="Gottschalk G."/>
            <person name="Duerre P."/>
            <person name="Daniel R."/>
        </authorList>
    </citation>
    <scope>NUCLEOTIDE SEQUENCE [LARGE SCALE GENOMIC DNA]</scope>
    <source>
        <strain evidence="1 2">DSM 1496</strain>
    </source>
</reference>
<keyword evidence="2" id="KW-1185">Reference proteome</keyword>
<dbReference type="GO" id="GO:0052621">
    <property type="term" value="F:diguanylate cyclase activity"/>
    <property type="evidence" value="ECO:0007669"/>
    <property type="project" value="TreeGrafter"/>
</dbReference>
<dbReference type="STRING" id="84022.CACET_c11970"/>
<dbReference type="PROSITE" id="PS51832">
    <property type="entry name" value="HD_GYP"/>
    <property type="match status" value="1"/>
</dbReference>
<dbReference type="InterPro" id="IPR000160">
    <property type="entry name" value="GGDEF_dom"/>
</dbReference>
<dbReference type="GO" id="GO:0043709">
    <property type="term" value="P:cell adhesion involved in single-species biofilm formation"/>
    <property type="evidence" value="ECO:0007669"/>
    <property type="project" value="TreeGrafter"/>
</dbReference>
<dbReference type="SUPFAM" id="SSF55073">
    <property type="entry name" value="Nucleotide cyclase"/>
    <property type="match status" value="1"/>
</dbReference>
<dbReference type="CDD" id="cd01949">
    <property type="entry name" value="GGDEF"/>
    <property type="match status" value="1"/>
</dbReference>
<dbReference type="PANTHER" id="PTHR45138">
    <property type="entry name" value="REGULATORY COMPONENTS OF SENSORY TRANSDUCTION SYSTEM"/>
    <property type="match status" value="1"/>
</dbReference>
<dbReference type="EMBL" id="CP009687">
    <property type="protein sequence ID" value="AKL94662.1"/>
    <property type="molecule type" value="Genomic_DNA"/>
</dbReference>
<dbReference type="InterPro" id="IPR050469">
    <property type="entry name" value="Diguanylate_Cyclase"/>
</dbReference>
<dbReference type="PROSITE" id="PS50887">
    <property type="entry name" value="GGDEF"/>
    <property type="match status" value="1"/>
</dbReference>
<dbReference type="FunFam" id="3.30.70.270:FF:000001">
    <property type="entry name" value="Diguanylate cyclase domain protein"/>
    <property type="match status" value="1"/>
</dbReference>
<dbReference type="CDD" id="cd00077">
    <property type="entry name" value="HDc"/>
    <property type="match status" value="1"/>
</dbReference>
<sequence>MKNYELKRSRKIYEVVSITKLLSILLCGVIFFSTYGTKVTSQLELKNNYIDIRVVCFFCIAALVLMYTNWRISSQDSKESCFLKKGVIITEIGLFILAFSVLIYISGAYASRYKTIFLFIIITSTIELGKKWGVASASICSGIILTMDIIFKPININNIYFESDLVLSGLFILTAWLLGDYVEIEKKHREQLTNIANIDELTSVYNHRFFQQSMTYEIEKGQQLCKPVSLLFIDIDYFKNYNDLYGHLEGDRVLAELAALIKKNVRGQDIVARYGGEEFAVILPCTNEEEASSIGERIRSTIDLMPFKGEENLPKKKLTVSIGVSCFPDKAKTKAELINSADDALYRAKFFNKNRVEVYYSVLEELKEDIQEEHIDIISSIKTLISVINAKDRYTYGHTERVVIYCDLIANKLELLEEDRKILKYGAYLHDIGKIQIPQEILNKKMGLTGEEVEYIKKHPESGIEIIKSVASLKKVMPLILHHHERYDGKGYPLRLKGENIPYLTRILSVVDSFDAMTSNRPYQMRRSYEEAVIELKKCKSTQFDPDIVDVFVEVLERNTQYIE</sequence>
<name>A0A0D8I870_9CLOT</name>
<dbReference type="NCBIfam" id="TIGR00277">
    <property type="entry name" value="HDIG"/>
    <property type="match status" value="1"/>
</dbReference>
<dbReference type="InterPro" id="IPR003607">
    <property type="entry name" value="HD/PDEase_dom"/>
</dbReference>
<evidence type="ECO:0000313" key="2">
    <source>
        <dbReference type="Proteomes" id="UP000035704"/>
    </source>
</evidence>
<dbReference type="NCBIfam" id="TIGR00254">
    <property type="entry name" value="GGDEF"/>
    <property type="match status" value="1"/>
</dbReference>
<protein>
    <submittedName>
        <fullName evidence="1">GGDEF/HD domain containing protein</fullName>
    </submittedName>
</protein>
<dbReference type="PATRIC" id="fig|84022.5.peg.866"/>
<dbReference type="OrthoDB" id="9804747at2"/>
<dbReference type="SMART" id="SM00267">
    <property type="entry name" value="GGDEF"/>
    <property type="match status" value="1"/>
</dbReference>
<dbReference type="AlphaFoldDB" id="A0A0D8I870"/>
<proteinExistence type="predicted"/>
<organism evidence="1 2">
    <name type="scientific">Clostridium aceticum</name>
    <dbReference type="NCBI Taxonomy" id="84022"/>
    <lineage>
        <taxon>Bacteria</taxon>
        <taxon>Bacillati</taxon>
        <taxon>Bacillota</taxon>
        <taxon>Clostridia</taxon>
        <taxon>Eubacteriales</taxon>
        <taxon>Clostridiaceae</taxon>
        <taxon>Clostridium</taxon>
    </lineage>
</organism>
<accession>A0A0D8I870</accession>
<dbReference type="Gene3D" id="1.10.3210.10">
    <property type="entry name" value="Hypothetical protein af1432"/>
    <property type="match status" value="1"/>
</dbReference>
<dbReference type="Proteomes" id="UP000035704">
    <property type="component" value="Chromosome"/>
</dbReference>